<dbReference type="InterPro" id="IPR009003">
    <property type="entry name" value="Peptidase_S1_PA"/>
</dbReference>
<evidence type="ECO:0000256" key="2">
    <source>
        <dbReference type="ARBA" id="ARBA00024195"/>
    </source>
</evidence>
<dbReference type="Gene3D" id="2.40.10.10">
    <property type="entry name" value="Trypsin-like serine proteases"/>
    <property type="match status" value="1"/>
</dbReference>
<keyword evidence="1" id="KW-1015">Disulfide bond</keyword>
<dbReference type="EMBL" id="BGPR01009667">
    <property type="protein sequence ID" value="GBN41493.1"/>
    <property type="molecule type" value="Genomic_DNA"/>
</dbReference>
<name>A0A4Y2NRN4_ARAVE</name>
<evidence type="ECO:0000313" key="4">
    <source>
        <dbReference type="EMBL" id="GBN41493.1"/>
    </source>
</evidence>
<gene>
    <name evidence="4" type="primary">C1ra</name>
    <name evidence="4" type="ORF">AVEN_142971_1</name>
</gene>
<dbReference type="SMART" id="SM00020">
    <property type="entry name" value="Tryp_SPc"/>
    <property type="match status" value="1"/>
</dbReference>
<proteinExistence type="inferred from homology"/>
<dbReference type="InterPro" id="IPR033116">
    <property type="entry name" value="TRYPSIN_SER"/>
</dbReference>
<comment type="similarity">
    <text evidence="2">Belongs to the peptidase S1 family. CLIP subfamily.</text>
</comment>
<accession>A0A4Y2NRN4</accession>
<dbReference type="PANTHER" id="PTHR24256">
    <property type="entry name" value="TRYPTASE-RELATED"/>
    <property type="match status" value="1"/>
</dbReference>
<evidence type="ECO:0000256" key="1">
    <source>
        <dbReference type="ARBA" id="ARBA00023157"/>
    </source>
</evidence>
<dbReference type="Pfam" id="PF00089">
    <property type="entry name" value="Trypsin"/>
    <property type="match status" value="1"/>
</dbReference>
<dbReference type="CDD" id="cd00190">
    <property type="entry name" value="Tryp_SPc"/>
    <property type="match status" value="1"/>
</dbReference>
<dbReference type="FunFam" id="2.40.10.10:FF:000002">
    <property type="entry name" value="Transmembrane protease serine"/>
    <property type="match status" value="1"/>
</dbReference>
<dbReference type="OrthoDB" id="6127264at2759"/>
<dbReference type="AlphaFoldDB" id="A0A4Y2NRN4"/>
<dbReference type="PROSITE" id="PS50240">
    <property type="entry name" value="TRYPSIN_DOM"/>
    <property type="match status" value="1"/>
</dbReference>
<dbReference type="GO" id="GO:0004252">
    <property type="term" value="F:serine-type endopeptidase activity"/>
    <property type="evidence" value="ECO:0007669"/>
    <property type="project" value="InterPro"/>
</dbReference>
<dbReference type="InterPro" id="IPR043504">
    <property type="entry name" value="Peptidase_S1_PA_chymotrypsin"/>
</dbReference>
<organism evidence="4 5">
    <name type="scientific">Araneus ventricosus</name>
    <name type="common">Orbweaver spider</name>
    <name type="synonym">Epeira ventricosa</name>
    <dbReference type="NCBI Taxonomy" id="182803"/>
    <lineage>
        <taxon>Eukaryota</taxon>
        <taxon>Metazoa</taxon>
        <taxon>Ecdysozoa</taxon>
        <taxon>Arthropoda</taxon>
        <taxon>Chelicerata</taxon>
        <taxon>Arachnida</taxon>
        <taxon>Araneae</taxon>
        <taxon>Araneomorphae</taxon>
        <taxon>Entelegynae</taxon>
        <taxon>Araneoidea</taxon>
        <taxon>Araneidae</taxon>
        <taxon>Araneus</taxon>
    </lineage>
</organism>
<dbReference type="InterPro" id="IPR001314">
    <property type="entry name" value="Peptidase_S1A"/>
</dbReference>
<dbReference type="InterPro" id="IPR051487">
    <property type="entry name" value="Ser/Thr_Proteases_Immune/Dev"/>
</dbReference>
<reference evidence="4 5" key="1">
    <citation type="journal article" date="2019" name="Sci. Rep.">
        <title>Orb-weaving spider Araneus ventricosus genome elucidates the spidroin gene catalogue.</title>
        <authorList>
            <person name="Kono N."/>
            <person name="Nakamura H."/>
            <person name="Ohtoshi R."/>
            <person name="Moran D.A.P."/>
            <person name="Shinohara A."/>
            <person name="Yoshida Y."/>
            <person name="Fujiwara M."/>
            <person name="Mori M."/>
            <person name="Tomita M."/>
            <person name="Arakawa K."/>
        </authorList>
    </citation>
    <scope>NUCLEOTIDE SEQUENCE [LARGE SCALE GENOMIC DNA]</scope>
</reference>
<dbReference type="PROSITE" id="PS00135">
    <property type="entry name" value="TRYPSIN_SER"/>
    <property type="match status" value="1"/>
</dbReference>
<evidence type="ECO:0000313" key="5">
    <source>
        <dbReference type="Proteomes" id="UP000499080"/>
    </source>
</evidence>
<comment type="caution">
    <text evidence="4">The sequence shown here is derived from an EMBL/GenBank/DDBJ whole genome shotgun (WGS) entry which is preliminary data.</text>
</comment>
<feature type="domain" description="Peptidase S1" evidence="3">
    <location>
        <begin position="1"/>
        <end position="218"/>
    </location>
</feature>
<dbReference type="GO" id="GO:0006508">
    <property type="term" value="P:proteolysis"/>
    <property type="evidence" value="ECO:0007669"/>
    <property type="project" value="InterPro"/>
</dbReference>
<dbReference type="Proteomes" id="UP000499080">
    <property type="component" value="Unassembled WGS sequence"/>
</dbReference>
<protein>
    <submittedName>
        <fullName evidence="4">Complement C1r-A subcomponent</fullName>
    </submittedName>
</protein>
<dbReference type="InterPro" id="IPR001254">
    <property type="entry name" value="Trypsin_dom"/>
</dbReference>
<dbReference type="PRINTS" id="PR00722">
    <property type="entry name" value="CHYMOTRYPSIN"/>
</dbReference>
<dbReference type="SUPFAM" id="SSF50494">
    <property type="entry name" value="Trypsin-like serine proteases"/>
    <property type="match status" value="1"/>
</dbReference>
<evidence type="ECO:0000259" key="3">
    <source>
        <dbReference type="PROSITE" id="PS50240"/>
    </source>
</evidence>
<keyword evidence="5" id="KW-1185">Reference proteome</keyword>
<sequence>MYRKNSGMRGEREIIVKLGLTDIKNQSALQEFEVKKIIVHPGYRFGEIYDYDIALLQLKRPIEFGALIRPVCLPPRELPLDISFYKPREYGLAIGWGHTEVVQIGEQVALKPVDQLKEVILPIQSEERCRRNVLDRHLGENAFSERMFCAGDGRGGNDTCQGDSGGPLMQSLLNEDGYTTYWTQVGIVSWGTGCGVENTYGYYTHVQKLVDWVTSNISPKN</sequence>